<feature type="region of interest" description="Disordered" evidence="1">
    <location>
        <begin position="225"/>
        <end position="247"/>
    </location>
</feature>
<name>A0A2H3D816_ARMGA</name>
<dbReference type="AlphaFoldDB" id="A0A2H3D816"/>
<protein>
    <submittedName>
        <fullName evidence="3">Uncharacterized protein</fullName>
    </submittedName>
</protein>
<evidence type="ECO:0000313" key="4">
    <source>
        <dbReference type="Proteomes" id="UP000217790"/>
    </source>
</evidence>
<accession>A0A2H3D816</accession>
<keyword evidence="2" id="KW-0812">Transmembrane</keyword>
<keyword evidence="2" id="KW-0472">Membrane</keyword>
<evidence type="ECO:0000256" key="2">
    <source>
        <dbReference type="SAM" id="Phobius"/>
    </source>
</evidence>
<organism evidence="3 4">
    <name type="scientific">Armillaria gallica</name>
    <name type="common">Bulbous honey fungus</name>
    <name type="synonym">Armillaria bulbosa</name>
    <dbReference type="NCBI Taxonomy" id="47427"/>
    <lineage>
        <taxon>Eukaryota</taxon>
        <taxon>Fungi</taxon>
        <taxon>Dikarya</taxon>
        <taxon>Basidiomycota</taxon>
        <taxon>Agaricomycotina</taxon>
        <taxon>Agaricomycetes</taxon>
        <taxon>Agaricomycetidae</taxon>
        <taxon>Agaricales</taxon>
        <taxon>Marasmiineae</taxon>
        <taxon>Physalacriaceae</taxon>
        <taxon>Armillaria</taxon>
    </lineage>
</organism>
<feature type="compositionally biased region" description="Polar residues" evidence="1">
    <location>
        <begin position="373"/>
        <end position="387"/>
    </location>
</feature>
<feature type="transmembrane region" description="Helical" evidence="2">
    <location>
        <begin position="95"/>
        <end position="115"/>
    </location>
</feature>
<dbReference type="EMBL" id="KZ293666">
    <property type="protein sequence ID" value="PBK90250.1"/>
    <property type="molecule type" value="Genomic_DNA"/>
</dbReference>
<dbReference type="InParanoid" id="A0A2H3D816"/>
<dbReference type="Proteomes" id="UP000217790">
    <property type="component" value="Unassembled WGS sequence"/>
</dbReference>
<evidence type="ECO:0000313" key="3">
    <source>
        <dbReference type="EMBL" id="PBK90250.1"/>
    </source>
</evidence>
<keyword evidence="2" id="KW-1133">Transmembrane helix</keyword>
<dbReference type="OrthoDB" id="3047549at2759"/>
<evidence type="ECO:0000256" key="1">
    <source>
        <dbReference type="SAM" id="MobiDB-lite"/>
    </source>
</evidence>
<gene>
    <name evidence="3" type="ORF">ARMGADRAFT_1083114</name>
</gene>
<sequence length="521" mass="58087">MHAAVTVKLPDTLQGEYMSQCSQMTSDIPYPYQFGVLLGMNCQGSLPVGQISVWRKAAVLADVQAYRRVTEAEIVSNDKWSQIAMAVLSSANMGTGVYILALIFVSVYPLAYALLPPLKPSSAVNIFKNTVKATKTYYKEHKSLLDGSVNIDRVEELRTEVATLKLTHAKAYQRLSLMNASSWVRYARDGWDIWVKARAYQREIDALRGEFKILVLQAKARAPATGGSREVLGGQDGDDASSANRSEGPDSIVAYAVKVPAIKLVTGRAHDWSRTIRPIHREYNWALETGSSRHHRDQRFKECSPDARSKVSLMVKNDGRKIWVTARGYQREIDGLKGELKMAVLQAKKDRTRAARRCQEAPNGQDGDDASPANRSESPNSIGHSVLRTTRQIHKKYNRVFPFPTATFAKHALSSMQGVSRRITLLPQRALSSSPPCWFINSYALVASSASLNILDKTSSLLNDVEVRGGQSTATLEDNVKKPRQRRRLWQLEALIEFQGERGFRQANEFVAPSSVHARQQ</sequence>
<proteinExistence type="predicted"/>
<reference evidence="4" key="1">
    <citation type="journal article" date="2017" name="Nat. Ecol. Evol.">
        <title>Genome expansion and lineage-specific genetic innovations in the forest pathogenic fungi Armillaria.</title>
        <authorList>
            <person name="Sipos G."/>
            <person name="Prasanna A.N."/>
            <person name="Walter M.C."/>
            <person name="O'Connor E."/>
            <person name="Balint B."/>
            <person name="Krizsan K."/>
            <person name="Kiss B."/>
            <person name="Hess J."/>
            <person name="Varga T."/>
            <person name="Slot J."/>
            <person name="Riley R."/>
            <person name="Boka B."/>
            <person name="Rigling D."/>
            <person name="Barry K."/>
            <person name="Lee J."/>
            <person name="Mihaltcheva S."/>
            <person name="LaButti K."/>
            <person name="Lipzen A."/>
            <person name="Waldron R."/>
            <person name="Moloney N.M."/>
            <person name="Sperisen C."/>
            <person name="Kredics L."/>
            <person name="Vagvoelgyi C."/>
            <person name="Patrignani A."/>
            <person name="Fitzpatrick D."/>
            <person name="Nagy I."/>
            <person name="Doyle S."/>
            <person name="Anderson J.B."/>
            <person name="Grigoriev I.V."/>
            <person name="Gueldener U."/>
            <person name="Muensterkoetter M."/>
            <person name="Nagy L.G."/>
        </authorList>
    </citation>
    <scope>NUCLEOTIDE SEQUENCE [LARGE SCALE GENOMIC DNA]</scope>
    <source>
        <strain evidence="4">Ar21-2</strain>
    </source>
</reference>
<feature type="region of interest" description="Disordered" evidence="1">
    <location>
        <begin position="351"/>
        <end position="387"/>
    </location>
</feature>
<keyword evidence="4" id="KW-1185">Reference proteome</keyword>